<gene>
    <name evidence="1" type="ORF">RMCC_5868</name>
</gene>
<name>A0A100WJD2_MYCCR</name>
<dbReference type="STRING" id="228230.RMCC_5868"/>
<dbReference type="RefSeq" id="WP_062659661.1">
    <property type="nucleotide sequence ID" value="NZ_BCSY01000113.1"/>
</dbReference>
<sequence length="145" mass="15978">MTTLHETGDALRWAIQDINELEADGDIDAGVAQRGREAVEYLFRPDTVYASVGPIDDGDLCLYWVAGPRSVSIEIEHAGRPGEAGIWYAVGRGDGRRDSGVVSAPTEFLRDALAEFSAAVEAVNPDWRKLSPRYVEGLRDEHRIH</sequence>
<reference evidence="2" key="2">
    <citation type="submission" date="2016-02" db="EMBL/GenBank/DDBJ databases">
        <title>Draft genome sequence of five rapidly growing Mycobacterium species.</title>
        <authorList>
            <person name="Katahira K."/>
            <person name="Gotou Y."/>
            <person name="Iida K."/>
            <person name="Ogura Y."/>
            <person name="Hayashi T."/>
        </authorList>
    </citation>
    <scope>NUCLEOTIDE SEQUENCE [LARGE SCALE GENOMIC DNA]</scope>
    <source>
        <strain evidence="2">JCM15298</strain>
    </source>
</reference>
<dbReference type="EMBL" id="BCSY01000113">
    <property type="protein sequence ID" value="GAS98903.1"/>
    <property type="molecule type" value="Genomic_DNA"/>
</dbReference>
<dbReference type="AlphaFoldDB" id="A0A100WJD2"/>
<evidence type="ECO:0008006" key="3">
    <source>
        <dbReference type="Google" id="ProtNLM"/>
    </source>
</evidence>
<accession>A0A100WJD2</accession>
<evidence type="ECO:0000313" key="1">
    <source>
        <dbReference type="EMBL" id="GAS98903.1"/>
    </source>
</evidence>
<organism evidence="1 2">
    <name type="scientific">Mycolicibacterium canariasense</name>
    <name type="common">Mycobacterium canariasense</name>
    <dbReference type="NCBI Taxonomy" id="228230"/>
    <lineage>
        <taxon>Bacteria</taxon>
        <taxon>Bacillati</taxon>
        <taxon>Actinomycetota</taxon>
        <taxon>Actinomycetes</taxon>
        <taxon>Mycobacteriales</taxon>
        <taxon>Mycobacteriaceae</taxon>
        <taxon>Mycolicibacterium</taxon>
    </lineage>
</organism>
<comment type="caution">
    <text evidence="1">The sequence shown here is derived from an EMBL/GenBank/DDBJ whole genome shotgun (WGS) entry which is preliminary data.</text>
</comment>
<keyword evidence="2" id="KW-1185">Reference proteome</keyword>
<protein>
    <recommendedName>
        <fullName evidence="3">Immunity protein Imm1</fullName>
    </recommendedName>
</protein>
<dbReference type="OrthoDB" id="3829432at2"/>
<dbReference type="Proteomes" id="UP000069443">
    <property type="component" value="Unassembled WGS sequence"/>
</dbReference>
<proteinExistence type="predicted"/>
<evidence type="ECO:0000313" key="2">
    <source>
        <dbReference type="Proteomes" id="UP000069443"/>
    </source>
</evidence>
<reference evidence="2" key="1">
    <citation type="journal article" date="2016" name="Genome Announc.">
        <title>Draft Genome Sequences of Five Rapidly Growing Mycobacterium Species, M. thermoresistibile, M. fortuitum subsp. acetamidolyticum, M. canariasense, M. brisbanense, and M. novocastrense.</title>
        <authorList>
            <person name="Katahira K."/>
            <person name="Ogura Y."/>
            <person name="Gotoh Y."/>
            <person name="Hayashi T."/>
        </authorList>
    </citation>
    <scope>NUCLEOTIDE SEQUENCE [LARGE SCALE GENOMIC DNA]</scope>
    <source>
        <strain evidence="2">JCM15298</strain>
    </source>
</reference>